<dbReference type="RefSeq" id="WP_090406989.1">
    <property type="nucleotide sequence ID" value="NZ_FNDQ01000006.1"/>
</dbReference>
<reference evidence="3" key="1">
    <citation type="submission" date="2016-10" db="EMBL/GenBank/DDBJ databases">
        <authorList>
            <person name="Varghese N."/>
            <person name="Submissions S."/>
        </authorList>
    </citation>
    <scope>NUCLEOTIDE SEQUENCE [LARGE SCALE GENOMIC DNA]</scope>
    <source>
        <strain evidence="3">DSM 23313</strain>
    </source>
</reference>
<name>A0A1G8DAF3_9FLAO</name>
<sequence length="402" mass="45158">MVNLYNTLKLKVLVGAAVCCTAVSFAQKVETDTVAVFEEKIVLNPVDEKFPKFKVGGVFQSRFSANFKENVDIDGLHHSDGSGTHNTFDVKRMRVSMGVKVTKNLEVTALANFADFKQKDVSTRVLENAFAKYTVNRYLQITVGQFRPLFGMEETMPVDVLRSIDYTNSYYTFGRLGWTSFQVGAAITGSVDLGDVPMSYGFSVTNGNGKNKTDNDDGKNYSSRLLFNLDKKHNLNVGVSGGIAEVNKEKAYAVGVEATAKLPITERWSIDFQTEAKQATNHEQYFKALNASIVDGVPTLTSKIDDYKVKSFYFVPNIRYEIGAKTFHAIEFACRYEYLDENSTLNSNARQTWIPMLTLEVLKNYGVRIQAGMQIDNFKHNIENSKTYNSNLAFLQLQCRFL</sequence>
<keyword evidence="3" id="KW-1185">Reference proteome</keyword>
<dbReference type="EMBL" id="FNDQ01000006">
    <property type="protein sequence ID" value="SDH54671.1"/>
    <property type="molecule type" value="Genomic_DNA"/>
</dbReference>
<gene>
    <name evidence="2" type="ORF">SAMN05421818_10679</name>
</gene>
<dbReference type="Pfam" id="PF07396">
    <property type="entry name" value="Porin_O_P"/>
    <property type="match status" value="1"/>
</dbReference>
<accession>A0A1G8DAF3</accession>
<evidence type="ECO:0000313" key="2">
    <source>
        <dbReference type="EMBL" id="SDH54671.1"/>
    </source>
</evidence>
<dbReference type="AlphaFoldDB" id="A0A1G8DAF3"/>
<keyword evidence="1" id="KW-0732">Signal</keyword>
<feature type="chain" id="PRO_5017404660" evidence="1">
    <location>
        <begin position="27"/>
        <end position="402"/>
    </location>
</feature>
<dbReference type="STRING" id="702745.SAMN05421818_10679"/>
<feature type="signal peptide" evidence="1">
    <location>
        <begin position="1"/>
        <end position="26"/>
    </location>
</feature>
<evidence type="ECO:0000256" key="1">
    <source>
        <dbReference type="SAM" id="SignalP"/>
    </source>
</evidence>
<dbReference type="SUPFAM" id="SSF56935">
    <property type="entry name" value="Porins"/>
    <property type="match status" value="1"/>
</dbReference>
<organism evidence="2 3">
    <name type="scientific">Myroides phaeus</name>
    <dbReference type="NCBI Taxonomy" id="702745"/>
    <lineage>
        <taxon>Bacteria</taxon>
        <taxon>Pseudomonadati</taxon>
        <taxon>Bacteroidota</taxon>
        <taxon>Flavobacteriia</taxon>
        <taxon>Flavobacteriales</taxon>
        <taxon>Flavobacteriaceae</taxon>
        <taxon>Myroides</taxon>
    </lineage>
</organism>
<proteinExistence type="predicted"/>
<dbReference type="InterPro" id="IPR010870">
    <property type="entry name" value="Porin_O/P"/>
</dbReference>
<evidence type="ECO:0000313" key="3">
    <source>
        <dbReference type="Proteomes" id="UP000243588"/>
    </source>
</evidence>
<protein>
    <submittedName>
        <fullName evidence="2">Phosphate-selective porin O and P</fullName>
    </submittedName>
</protein>
<dbReference type="Gene3D" id="2.40.160.10">
    <property type="entry name" value="Porin"/>
    <property type="match status" value="1"/>
</dbReference>
<dbReference type="Proteomes" id="UP000243588">
    <property type="component" value="Unassembled WGS sequence"/>
</dbReference>
<dbReference type="InterPro" id="IPR023614">
    <property type="entry name" value="Porin_dom_sf"/>
</dbReference>